<dbReference type="NCBIfam" id="NF045611">
    <property type="entry name" value="small_CydP"/>
    <property type="match status" value="1"/>
</dbReference>
<proteinExistence type="predicted"/>
<dbReference type="EMBL" id="CP029822">
    <property type="protein sequence ID" value="AZS50811.1"/>
    <property type="molecule type" value="Genomic_DNA"/>
</dbReference>
<evidence type="ECO:0000256" key="1">
    <source>
        <dbReference type="SAM" id="Phobius"/>
    </source>
</evidence>
<keyword evidence="1" id="KW-1133">Transmembrane helix</keyword>
<dbReference type="KEGG" id="emo:DM558_08465"/>
<dbReference type="AlphaFoldDB" id="A0A3S9XEH8"/>
<organism evidence="2 3">
    <name type="scientific">Entomomonas moraniae</name>
    <dbReference type="NCBI Taxonomy" id="2213226"/>
    <lineage>
        <taxon>Bacteria</taxon>
        <taxon>Pseudomonadati</taxon>
        <taxon>Pseudomonadota</taxon>
        <taxon>Gammaproteobacteria</taxon>
        <taxon>Pseudomonadales</taxon>
        <taxon>Pseudomonadaceae</taxon>
        <taxon>Entomomonas</taxon>
    </lineage>
</organism>
<gene>
    <name evidence="2" type="ORF">DM558_08465</name>
</gene>
<dbReference type="Proteomes" id="UP000273143">
    <property type="component" value="Chromosome"/>
</dbReference>
<sequence>MNNRAKRFSPLGKHLLLIIIIKVVILYCLWFVLIKPYKVKVDIEQIYNVQPEVSNQKELSDDRR</sequence>
<evidence type="ECO:0000313" key="3">
    <source>
        <dbReference type="Proteomes" id="UP000273143"/>
    </source>
</evidence>
<protein>
    <submittedName>
        <fullName evidence="2">Uncharacterized protein</fullName>
    </submittedName>
</protein>
<feature type="transmembrane region" description="Helical" evidence="1">
    <location>
        <begin position="15"/>
        <end position="34"/>
    </location>
</feature>
<keyword evidence="1" id="KW-0472">Membrane</keyword>
<dbReference type="RefSeq" id="WP_127163428.1">
    <property type="nucleotide sequence ID" value="NZ_CP029822.1"/>
</dbReference>
<keyword evidence="3" id="KW-1185">Reference proteome</keyword>
<accession>A0A3S9XEH8</accession>
<keyword evidence="1" id="KW-0812">Transmembrane</keyword>
<name>A0A3S9XEH8_9GAMM</name>
<dbReference type="InterPro" id="IPR054636">
    <property type="entry name" value="CydP"/>
</dbReference>
<reference evidence="3" key="1">
    <citation type="submission" date="2018-06" db="EMBL/GenBank/DDBJ databases">
        <title>Complete genome of Pseudomonas insecticola strain QZS01.</title>
        <authorList>
            <person name="Wang J."/>
            <person name="Su Q."/>
        </authorList>
    </citation>
    <scope>NUCLEOTIDE SEQUENCE [LARGE SCALE GENOMIC DNA]</scope>
    <source>
        <strain evidence="3">QZS01</strain>
    </source>
</reference>
<evidence type="ECO:0000313" key="2">
    <source>
        <dbReference type="EMBL" id="AZS50811.1"/>
    </source>
</evidence>